<evidence type="ECO:0000313" key="1">
    <source>
        <dbReference type="EMBL" id="GJT23347.1"/>
    </source>
</evidence>
<gene>
    <name evidence="1" type="ORF">Tco_0893284</name>
</gene>
<dbReference type="Proteomes" id="UP001151760">
    <property type="component" value="Unassembled WGS sequence"/>
</dbReference>
<sequence length="75" mass="8667">MTMFILAAREQEERSDPSNLATAQMIPQNQYQLPDDNFRPLTVLCSSDRLILHPTLILKIHLERDDGDDCLDRVQ</sequence>
<comment type="caution">
    <text evidence="1">The sequence shown here is derived from an EMBL/GenBank/DDBJ whole genome shotgun (WGS) entry which is preliminary data.</text>
</comment>
<protein>
    <submittedName>
        <fullName evidence="1">Uncharacterized protein</fullName>
    </submittedName>
</protein>
<evidence type="ECO:0000313" key="2">
    <source>
        <dbReference type="Proteomes" id="UP001151760"/>
    </source>
</evidence>
<reference evidence="1" key="2">
    <citation type="submission" date="2022-01" db="EMBL/GenBank/DDBJ databases">
        <authorList>
            <person name="Yamashiro T."/>
            <person name="Shiraishi A."/>
            <person name="Satake H."/>
            <person name="Nakayama K."/>
        </authorList>
    </citation>
    <scope>NUCLEOTIDE SEQUENCE</scope>
</reference>
<dbReference type="EMBL" id="BQNB010014048">
    <property type="protein sequence ID" value="GJT23347.1"/>
    <property type="molecule type" value="Genomic_DNA"/>
</dbReference>
<name>A0ABQ5C9Z1_9ASTR</name>
<proteinExistence type="predicted"/>
<accession>A0ABQ5C9Z1</accession>
<organism evidence="1 2">
    <name type="scientific">Tanacetum coccineum</name>
    <dbReference type="NCBI Taxonomy" id="301880"/>
    <lineage>
        <taxon>Eukaryota</taxon>
        <taxon>Viridiplantae</taxon>
        <taxon>Streptophyta</taxon>
        <taxon>Embryophyta</taxon>
        <taxon>Tracheophyta</taxon>
        <taxon>Spermatophyta</taxon>
        <taxon>Magnoliopsida</taxon>
        <taxon>eudicotyledons</taxon>
        <taxon>Gunneridae</taxon>
        <taxon>Pentapetalae</taxon>
        <taxon>asterids</taxon>
        <taxon>campanulids</taxon>
        <taxon>Asterales</taxon>
        <taxon>Asteraceae</taxon>
        <taxon>Asteroideae</taxon>
        <taxon>Anthemideae</taxon>
        <taxon>Anthemidinae</taxon>
        <taxon>Tanacetum</taxon>
    </lineage>
</organism>
<reference evidence="1" key="1">
    <citation type="journal article" date="2022" name="Int. J. Mol. Sci.">
        <title>Draft Genome of Tanacetum Coccineum: Genomic Comparison of Closely Related Tanacetum-Family Plants.</title>
        <authorList>
            <person name="Yamashiro T."/>
            <person name="Shiraishi A."/>
            <person name="Nakayama K."/>
            <person name="Satake H."/>
        </authorList>
    </citation>
    <scope>NUCLEOTIDE SEQUENCE</scope>
</reference>
<keyword evidence="2" id="KW-1185">Reference proteome</keyword>